<dbReference type="Proteomes" id="UP001168877">
    <property type="component" value="Unassembled WGS sequence"/>
</dbReference>
<comment type="caution">
    <text evidence="3">The sequence shown here is derived from an EMBL/GenBank/DDBJ whole genome shotgun (WGS) entry which is preliminary data.</text>
</comment>
<dbReference type="EMBL" id="JAUESC010000004">
    <property type="protein sequence ID" value="KAK0598011.1"/>
    <property type="molecule type" value="Genomic_DNA"/>
</dbReference>
<dbReference type="AlphaFoldDB" id="A0AA39SRW7"/>
<dbReference type="SUPFAM" id="SSF52425">
    <property type="entry name" value="Cryptochrome/photolyase, N-terminal domain"/>
    <property type="match status" value="1"/>
</dbReference>
<dbReference type="InterPro" id="IPR029058">
    <property type="entry name" value="AB_hydrolase_fold"/>
</dbReference>
<evidence type="ECO:0008006" key="5">
    <source>
        <dbReference type="Google" id="ProtNLM"/>
    </source>
</evidence>
<dbReference type="InterPro" id="IPR000073">
    <property type="entry name" value="AB_hydrolase_1"/>
</dbReference>
<dbReference type="PROSITE" id="PS51645">
    <property type="entry name" value="PHR_CRY_ALPHA_BETA"/>
    <property type="match status" value="1"/>
</dbReference>
<dbReference type="PANTHER" id="PTHR47832">
    <property type="entry name" value="DNA PHOTOLYASE"/>
    <property type="match status" value="1"/>
</dbReference>
<evidence type="ECO:0000313" key="3">
    <source>
        <dbReference type="EMBL" id="KAK0598011.1"/>
    </source>
</evidence>
<reference evidence="3" key="2">
    <citation type="submission" date="2023-06" db="EMBL/GenBank/DDBJ databases">
        <authorList>
            <person name="Swenson N.G."/>
            <person name="Wegrzyn J.L."/>
            <person name="Mcevoy S.L."/>
        </authorList>
    </citation>
    <scope>NUCLEOTIDE SEQUENCE</scope>
    <source>
        <strain evidence="3">NS2018</strain>
        <tissue evidence="3">Leaf</tissue>
    </source>
</reference>
<dbReference type="PANTHER" id="PTHR47832:SF1">
    <property type="entry name" value="DNA PHOTOLYASE"/>
    <property type="match status" value="1"/>
</dbReference>
<dbReference type="InterPro" id="IPR014710">
    <property type="entry name" value="RmlC-like_jellyroll"/>
</dbReference>
<feature type="domain" description="Cyclic nucleotide-binding" evidence="1">
    <location>
        <begin position="837"/>
        <end position="932"/>
    </location>
</feature>
<organism evidence="3 4">
    <name type="scientific">Acer saccharum</name>
    <name type="common">Sugar maple</name>
    <dbReference type="NCBI Taxonomy" id="4024"/>
    <lineage>
        <taxon>Eukaryota</taxon>
        <taxon>Viridiplantae</taxon>
        <taxon>Streptophyta</taxon>
        <taxon>Embryophyta</taxon>
        <taxon>Tracheophyta</taxon>
        <taxon>Spermatophyta</taxon>
        <taxon>Magnoliopsida</taxon>
        <taxon>eudicotyledons</taxon>
        <taxon>Gunneridae</taxon>
        <taxon>Pentapetalae</taxon>
        <taxon>rosids</taxon>
        <taxon>malvids</taxon>
        <taxon>Sapindales</taxon>
        <taxon>Sapindaceae</taxon>
        <taxon>Hippocastanoideae</taxon>
        <taxon>Acereae</taxon>
        <taxon>Acer</taxon>
    </lineage>
</organism>
<sequence>MAVVGFPGSLSLPSAPNRRTFRGGGRRNNCICCARSGSAILWFKQDLRVDDHFGLVAASKYQSLVPLYVFDHRILSRYSDEMLELVLFALEDLRKSLKEQGSDLMIRFGRVENVIRELVKEVRATSIFAEEEVEYHLCKMISNVDESLATVPSIDWKLEIFQWRTPFYDIKNLNHLPASYNDFTKLQLPPTSPIVSPTLPCARIELNWGDLPTFDELKEFMNKNPWKSKESWTVIKKMSAERILLEKLSQLGKRIKKNLDIEHAPEKRADKSVFFIRKGNIVGGGTNSVLNALAAYLRYLEGTARSDWQEVHERLRNAESRDGASFFALFGPAVCLGIVSRRRVHYEAIKYEKERNAGFLSPFGYSATTVAAAADAVCSMEWYWLMALRSLTSNERKYSTRIWRWNGYLIQYTVVGHEGPAILLVHGFGAFFEHYRDNISDIANSGNRVWAITVLGFGKSEKPNIVYTELMWAQLLRDFIIEVVGEPVHLAGNSIGGYFVAIVASLWPALVKSLVLINSAGNVIPEKSFIPFSNERQTSRAAWLGARLLLFFLRSNLKNTLKQCYPTRMERADDWLISEMLRASHDPGVLVVLESIFSFNLSIPLNYLLEGFEEKILIIQGMKDPISDSKSKLAMLKEYCSGVVIKELDAGHCPHDERPEEVNSIIQKWIATVEIDPLFFYIPVINDEKKCITVDRNLAIIGSVLLRSFCDFWYLIGVTIPQWGRCPNCFRRNRFLTWNCLLVFSNLPLPQRSKQSVAAVVERRKLMVQQYNCMLFRNLSENLQQQVEEYKRSIWKENKGVSAKGIDAVDFLCDLSEDLKRKIKRELCLESLKKVKEFGWWSEAMVDELCDCVKPVSYTEHTHIVMEGDKIDEILFLVQGKVRTYLFRNVKTGPAAGSSRRRTVINHLRDSDRFFGEELVAWFQADPYSSDLPISNKTVSVLTEAVGFAFMSADLKSILIKNHAALFLQLFWRFKTMKKHQAAQKQTPPSHQPQQMAFEISIQEP</sequence>
<dbReference type="Pfam" id="PF00561">
    <property type="entry name" value="Abhydrolase_1"/>
    <property type="match status" value="1"/>
</dbReference>
<dbReference type="Gene3D" id="3.40.50.1820">
    <property type="entry name" value="alpha/beta hydrolase"/>
    <property type="match status" value="1"/>
</dbReference>
<keyword evidence="4" id="KW-1185">Reference proteome</keyword>
<dbReference type="InterPro" id="IPR000595">
    <property type="entry name" value="cNMP-bd_dom"/>
</dbReference>
<evidence type="ECO:0000313" key="4">
    <source>
        <dbReference type="Proteomes" id="UP001168877"/>
    </source>
</evidence>
<dbReference type="Gene3D" id="1.10.287.630">
    <property type="entry name" value="Helix hairpin bin"/>
    <property type="match status" value="1"/>
</dbReference>
<dbReference type="Pfam" id="PF00875">
    <property type="entry name" value="DNA_photolyase"/>
    <property type="match status" value="1"/>
</dbReference>
<dbReference type="Gene3D" id="3.40.50.620">
    <property type="entry name" value="HUPs"/>
    <property type="match status" value="1"/>
</dbReference>
<accession>A0AA39SRW7</accession>
<dbReference type="InterPro" id="IPR006050">
    <property type="entry name" value="DNA_photolyase_N"/>
</dbReference>
<dbReference type="SUPFAM" id="SSF53474">
    <property type="entry name" value="alpha/beta-Hydrolases"/>
    <property type="match status" value="1"/>
</dbReference>
<dbReference type="InterPro" id="IPR018490">
    <property type="entry name" value="cNMP-bd_dom_sf"/>
</dbReference>
<dbReference type="SUPFAM" id="SSF51206">
    <property type="entry name" value="cAMP-binding domain-like"/>
    <property type="match status" value="1"/>
</dbReference>
<dbReference type="PROSITE" id="PS50042">
    <property type="entry name" value="CNMP_BINDING_3"/>
    <property type="match status" value="1"/>
</dbReference>
<dbReference type="Gene3D" id="2.60.120.10">
    <property type="entry name" value="Jelly Rolls"/>
    <property type="match status" value="1"/>
</dbReference>
<feature type="domain" description="Photolyase/cryptochrome alpha/beta" evidence="2">
    <location>
        <begin position="37"/>
        <end position="164"/>
    </location>
</feature>
<dbReference type="InterPro" id="IPR014729">
    <property type="entry name" value="Rossmann-like_a/b/a_fold"/>
</dbReference>
<reference evidence="3" key="1">
    <citation type="journal article" date="2022" name="Plant J.">
        <title>Strategies of tolerance reflected in two North American maple genomes.</title>
        <authorList>
            <person name="McEvoy S.L."/>
            <person name="Sezen U.U."/>
            <person name="Trouern-Trend A."/>
            <person name="McMahon S.M."/>
            <person name="Schaberg P.G."/>
            <person name="Yang J."/>
            <person name="Wegrzyn J.L."/>
            <person name="Swenson N.G."/>
        </authorList>
    </citation>
    <scope>NUCLEOTIDE SEQUENCE</scope>
    <source>
        <strain evidence="3">NS2018</strain>
    </source>
</reference>
<protein>
    <recommendedName>
        <fullName evidence="5">Photolyase/cryptochrome alpha/beta domain-containing protein</fullName>
    </recommendedName>
</protein>
<evidence type="ECO:0000259" key="2">
    <source>
        <dbReference type="PROSITE" id="PS51645"/>
    </source>
</evidence>
<evidence type="ECO:0000259" key="1">
    <source>
        <dbReference type="PROSITE" id="PS50042"/>
    </source>
</evidence>
<name>A0AA39SRW7_ACESA</name>
<dbReference type="InterPro" id="IPR036155">
    <property type="entry name" value="Crypto/Photolyase_N_sf"/>
</dbReference>
<gene>
    <name evidence="3" type="ORF">LWI29_030751</name>
</gene>
<proteinExistence type="predicted"/>
<dbReference type="CDD" id="cd00038">
    <property type="entry name" value="CAP_ED"/>
    <property type="match status" value="1"/>
</dbReference>